<feature type="domain" description="DUF7580" evidence="2">
    <location>
        <begin position="418"/>
        <end position="638"/>
    </location>
</feature>
<accession>A0A6A6XX73</accession>
<keyword evidence="4" id="KW-1185">Reference proteome</keyword>
<dbReference type="AlphaFoldDB" id="A0A6A6XX73"/>
<reference evidence="3" key="1">
    <citation type="journal article" date="2020" name="Stud. Mycol.">
        <title>101 Dothideomycetes genomes: a test case for predicting lifestyles and emergence of pathogens.</title>
        <authorList>
            <person name="Haridas S."/>
            <person name="Albert R."/>
            <person name="Binder M."/>
            <person name="Bloem J."/>
            <person name="Labutti K."/>
            <person name="Salamov A."/>
            <person name="Andreopoulos B."/>
            <person name="Baker S."/>
            <person name="Barry K."/>
            <person name="Bills G."/>
            <person name="Bluhm B."/>
            <person name="Cannon C."/>
            <person name="Castanera R."/>
            <person name="Culley D."/>
            <person name="Daum C."/>
            <person name="Ezra D."/>
            <person name="Gonzalez J."/>
            <person name="Henrissat B."/>
            <person name="Kuo A."/>
            <person name="Liang C."/>
            <person name="Lipzen A."/>
            <person name="Lutzoni F."/>
            <person name="Magnuson J."/>
            <person name="Mondo S."/>
            <person name="Nolan M."/>
            <person name="Ohm R."/>
            <person name="Pangilinan J."/>
            <person name="Park H.-J."/>
            <person name="Ramirez L."/>
            <person name="Alfaro M."/>
            <person name="Sun H."/>
            <person name="Tritt A."/>
            <person name="Yoshinaga Y."/>
            <person name="Zwiers L.-H."/>
            <person name="Turgeon B."/>
            <person name="Goodwin S."/>
            <person name="Spatafora J."/>
            <person name="Crous P."/>
            <person name="Grigoriev I."/>
        </authorList>
    </citation>
    <scope>NUCLEOTIDE SEQUENCE</scope>
    <source>
        <strain evidence="3">CBS 109.77</strain>
    </source>
</reference>
<evidence type="ECO:0000259" key="2">
    <source>
        <dbReference type="Pfam" id="PF24476"/>
    </source>
</evidence>
<evidence type="ECO:0000256" key="1">
    <source>
        <dbReference type="SAM" id="MobiDB-lite"/>
    </source>
</evidence>
<dbReference type="Proteomes" id="UP000799757">
    <property type="component" value="Unassembled WGS sequence"/>
</dbReference>
<organism evidence="3 4">
    <name type="scientific">Melanomma pulvis-pyrius CBS 109.77</name>
    <dbReference type="NCBI Taxonomy" id="1314802"/>
    <lineage>
        <taxon>Eukaryota</taxon>
        <taxon>Fungi</taxon>
        <taxon>Dikarya</taxon>
        <taxon>Ascomycota</taxon>
        <taxon>Pezizomycotina</taxon>
        <taxon>Dothideomycetes</taxon>
        <taxon>Pleosporomycetidae</taxon>
        <taxon>Pleosporales</taxon>
        <taxon>Melanommataceae</taxon>
        <taxon>Melanomma</taxon>
    </lineage>
</organism>
<gene>
    <name evidence="3" type="ORF">K505DRAFT_392551</name>
</gene>
<feature type="region of interest" description="Disordered" evidence="1">
    <location>
        <begin position="384"/>
        <end position="417"/>
    </location>
</feature>
<name>A0A6A6XX73_9PLEO</name>
<dbReference type="PANTHER" id="PTHR35186:SF4">
    <property type="entry name" value="PRION-INHIBITION AND PROPAGATION HELO DOMAIN-CONTAINING PROTEIN"/>
    <property type="match status" value="1"/>
</dbReference>
<sequence>MSGVEIAAIVLKSFPILLQAANAFVPIFQGTKDWFTFEQTYKTFISDIRSESIFYKQSLQIFLKPFEFDLEENGLMHQNADAPLWHDPTTRNIIRLRIGDDFDWFLDQLRIIDTTLNALSDLLPKRDEKLQPLDAGTVAYEMNRLRVSFSTDKQPLMDMLKSTNSKINNFVQNETLIDHAPTSKDINIYKGLQKHAKTLYTGLLSHLTCTEPSHDHQCAIMADWANHPNNLRPPHLKLLLGNSSSWKQLRCSVRAAKAPTPSSVTSGPTISADIAMFDIQLRVQKWRGTIVEAAKCHKIGIAAISATSTLLNPKSERTELLWQERETTKLQKAENSNPTKAKFSKRLSMAKFGATIKRAGPQTNGSTTSAQTIASETVAKTHPDMEGGVKLQPTGKQAKKKVRFGEERSPSPTAVAEHIDSSPIVNVCDFLQNRTPHTEREYLDLEDNRLLFEIDPLDQTQLKSASTSNLENVFETLPRLPDRLRIGIRLIRTILSFGSSGWTPQDWDRTQLSILQYQQIFVPYISYPILRQHRNPLSKDQTMSLFFTLGIILIELTDKKTLEQTKEWKTYSAAGLQNDYLLRCVAGERHNRVKLRHDENLSEPIRRCINYGFTKVASLEDTEFLEEVVNGILTPLETFVERWETAPN</sequence>
<dbReference type="OrthoDB" id="3565018at2759"/>
<dbReference type="EMBL" id="MU001741">
    <property type="protein sequence ID" value="KAF2800853.1"/>
    <property type="molecule type" value="Genomic_DNA"/>
</dbReference>
<evidence type="ECO:0000313" key="3">
    <source>
        <dbReference type="EMBL" id="KAF2800853.1"/>
    </source>
</evidence>
<dbReference type="PANTHER" id="PTHR35186">
    <property type="entry name" value="ANK_REP_REGION DOMAIN-CONTAINING PROTEIN"/>
    <property type="match status" value="1"/>
</dbReference>
<evidence type="ECO:0000313" key="4">
    <source>
        <dbReference type="Proteomes" id="UP000799757"/>
    </source>
</evidence>
<proteinExistence type="predicted"/>
<dbReference type="Pfam" id="PF24476">
    <property type="entry name" value="DUF7580"/>
    <property type="match status" value="1"/>
</dbReference>
<protein>
    <recommendedName>
        <fullName evidence="2">DUF7580 domain-containing protein</fullName>
    </recommendedName>
</protein>
<dbReference type="InterPro" id="IPR056002">
    <property type="entry name" value="DUF7580"/>
</dbReference>